<accession>A0ABY1PS89</accession>
<name>A0ABY1PS89_9BACT</name>
<proteinExistence type="predicted"/>
<organism evidence="1 2">
    <name type="scientific">Neorhodopirellula lusitana</name>
    <dbReference type="NCBI Taxonomy" id="445327"/>
    <lineage>
        <taxon>Bacteria</taxon>
        <taxon>Pseudomonadati</taxon>
        <taxon>Planctomycetota</taxon>
        <taxon>Planctomycetia</taxon>
        <taxon>Pirellulales</taxon>
        <taxon>Pirellulaceae</taxon>
        <taxon>Neorhodopirellula</taxon>
    </lineage>
</organism>
<keyword evidence="2" id="KW-1185">Reference proteome</keyword>
<evidence type="ECO:0000313" key="1">
    <source>
        <dbReference type="EMBL" id="SMP38292.1"/>
    </source>
</evidence>
<reference evidence="1 2" key="1">
    <citation type="submission" date="2017-05" db="EMBL/GenBank/DDBJ databases">
        <authorList>
            <person name="Varghese N."/>
            <person name="Submissions S."/>
        </authorList>
    </citation>
    <scope>NUCLEOTIDE SEQUENCE [LARGE SCALE GENOMIC DNA]</scope>
    <source>
        <strain evidence="1 2">DSM 25457</strain>
    </source>
</reference>
<sequence length="74" mass="8591">MARNFAPLESRCVWSGAKKRLLVKTAVLLNDQKILFGAKMTRLSQKDGFHDTLRLDFRLFLLATDSNEIRHHYS</sequence>
<protein>
    <submittedName>
        <fullName evidence="1">Uncharacterized protein</fullName>
    </submittedName>
</protein>
<dbReference type="EMBL" id="FXUG01000001">
    <property type="protein sequence ID" value="SMP38292.1"/>
    <property type="molecule type" value="Genomic_DNA"/>
</dbReference>
<comment type="caution">
    <text evidence="1">The sequence shown here is derived from an EMBL/GenBank/DDBJ whole genome shotgun (WGS) entry which is preliminary data.</text>
</comment>
<gene>
    <name evidence="1" type="ORF">SAMN06265222_101107</name>
</gene>
<evidence type="ECO:0000313" key="2">
    <source>
        <dbReference type="Proteomes" id="UP001158067"/>
    </source>
</evidence>
<dbReference type="Proteomes" id="UP001158067">
    <property type="component" value="Unassembled WGS sequence"/>
</dbReference>